<keyword evidence="5" id="KW-1185">Reference proteome</keyword>
<dbReference type="OrthoDB" id="9799096at2"/>
<dbReference type="Proteomes" id="UP000280066">
    <property type="component" value="Unassembled WGS sequence"/>
</dbReference>
<dbReference type="PANTHER" id="PTHR43072:SF23">
    <property type="entry name" value="UPF0039 PROTEIN C11D3.02C"/>
    <property type="match status" value="1"/>
</dbReference>
<name>A0A3R9UKM9_9BACT</name>
<evidence type="ECO:0000313" key="4">
    <source>
        <dbReference type="EMBL" id="RSK33912.1"/>
    </source>
</evidence>
<comment type="caution">
    <text evidence="4">The sequence shown here is derived from an EMBL/GenBank/DDBJ whole genome shotgun (WGS) entry which is preliminary data.</text>
</comment>
<dbReference type="AlphaFoldDB" id="A0A3R9UKM9"/>
<dbReference type="RefSeq" id="WP_125429030.1">
    <property type="nucleotide sequence ID" value="NZ_RWIS01000005.1"/>
</dbReference>
<dbReference type="InterPro" id="IPR016181">
    <property type="entry name" value="Acyl_CoA_acyltransferase"/>
</dbReference>
<proteinExistence type="predicted"/>
<protein>
    <submittedName>
        <fullName evidence="4">N-acetyltransferase</fullName>
    </submittedName>
</protein>
<dbReference type="GO" id="GO:0016747">
    <property type="term" value="F:acyltransferase activity, transferring groups other than amino-acyl groups"/>
    <property type="evidence" value="ECO:0007669"/>
    <property type="project" value="InterPro"/>
</dbReference>
<evidence type="ECO:0000259" key="3">
    <source>
        <dbReference type="PROSITE" id="PS51186"/>
    </source>
</evidence>
<gene>
    <name evidence="4" type="ORF">EI290_09410</name>
</gene>
<evidence type="ECO:0000256" key="2">
    <source>
        <dbReference type="ARBA" id="ARBA00023315"/>
    </source>
</evidence>
<sequence length="166" mass="18125">MPETLLLTPLTATHYPAVAAIYAEGIATGQATLNTEVPAWEAWDAAHLPHSRLVALTPTDEIAGWAALTPVSGRCVYSGVAEVSVYVGAKYRGQGVGLLLLRELVQQSEQQGIWTLQAGIIRENTPSLRLHEQAGFRLVGTREKLGQLHGQWRDVCLLERRSAVIY</sequence>
<reference evidence="4 5" key="1">
    <citation type="submission" date="2018-12" db="EMBL/GenBank/DDBJ databases">
        <authorList>
            <person name="Feng G."/>
            <person name="Zhu H."/>
        </authorList>
    </citation>
    <scope>NUCLEOTIDE SEQUENCE [LARGE SCALE GENOMIC DNA]</scope>
    <source>
        <strain evidence="4 5">9PBR-2</strain>
    </source>
</reference>
<evidence type="ECO:0000313" key="5">
    <source>
        <dbReference type="Proteomes" id="UP000280066"/>
    </source>
</evidence>
<dbReference type="InterPro" id="IPR000182">
    <property type="entry name" value="GNAT_dom"/>
</dbReference>
<dbReference type="Pfam" id="PF00583">
    <property type="entry name" value="Acetyltransf_1"/>
    <property type="match status" value="1"/>
</dbReference>
<dbReference type="PROSITE" id="PS51186">
    <property type="entry name" value="GNAT"/>
    <property type="match status" value="1"/>
</dbReference>
<keyword evidence="1 4" id="KW-0808">Transferase</keyword>
<dbReference type="Gene3D" id="3.40.630.30">
    <property type="match status" value="1"/>
</dbReference>
<dbReference type="CDD" id="cd04301">
    <property type="entry name" value="NAT_SF"/>
    <property type="match status" value="1"/>
</dbReference>
<accession>A0A3R9UKM9</accession>
<evidence type="ECO:0000256" key="1">
    <source>
        <dbReference type="ARBA" id="ARBA00022679"/>
    </source>
</evidence>
<organism evidence="4 5">
    <name type="scientific">Hymenobacter metallilatus</name>
    <dbReference type="NCBI Taxonomy" id="2493666"/>
    <lineage>
        <taxon>Bacteria</taxon>
        <taxon>Pseudomonadati</taxon>
        <taxon>Bacteroidota</taxon>
        <taxon>Cytophagia</taxon>
        <taxon>Cytophagales</taxon>
        <taxon>Hymenobacteraceae</taxon>
        <taxon>Hymenobacter</taxon>
    </lineage>
</organism>
<dbReference type="EMBL" id="RWIS01000005">
    <property type="protein sequence ID" value="RSK33912.1"/>
    <property type="molecule type" value="Genomic_DNA"/>
</dbReference>
<dbReference type="PANTHER" id="PTHR43072">
    <property type="entry name" value="N-ACETYLTRANSFERASE"/>
    <property type="match status" value="1"/>
</dbReference>
<dbReference type="SUPFAM" id="SSF55729">
    <property type="entry name" value="Acyl-CoA N-acyltransferases (Nat)"/>
    <property type="match status" value="1"/>
</dbReference>
<keyword evidence="2" id="KW-0012">Acyltransferase</keyword>
<feature type="domain" description="N-acetyltransferase" evidence="3">
    <location>
        <begin position="5"/>
        <end position="159"/>
    </location>
</feature>